<evidence type="ECO:0000313" key="3">
    <source>
        <dbReference type="Proteomes" id="UP001270362"/>
    </source>
</evidence>
<keyword evidence="3" id="KW-1185">Reference proteome</keyword>
<comment type="caution">
    <text evidence="2">The sequence shown here is derived from an EMBL/GenBank/DDBJ whole genome shotgun (WGS) entry which is preliminary data.</text>
</comment>
<dbReference type="EMBL" id="JAULSO010000002">
    <property type="protein sequence ID" value="KAK3689919.1"/>
    <property type="molecule type" value="Genomic_DNA"/>
</dbReference>
<dbReference type="AlphaFoldDB" id="A0AAE0XC44"/>
<dbReference type="Proteomes" id="UP001270362">
    <property type="component" value="Unassembled WGS sequence"/>
</dbReference>
<accession>A0AAE0XC44</accession>
<reference evidence="2" key="1">
    <citation type="journal article" date="2023" name="Mol. Phylogenet. Evol.">
        <title>Genome-scale phylogeny and comparative genomics of the fungal order Sordariales.</title>
        <authorList>
            <person name="Hensen N."/>
            <person name="Bonometti L."/>
            <person name="Westerberg I."/>
            <person name="Brannstrom I.O."/>
            <person name="Guillou S."/>
            <person name="Cros-Aarteil S."/>
            <person name="Calhoun S."/>
            <person name="Haridas S."/>
            <person name="Kuo A."/>
            <person name="Mondo S."/>
            <person name="Pangilinan J."/>
            <person name="Riley R."/>
            <person name="LaButti K."/>
            <person name="Andreopoulos B."/>
            <person name="Lipzen A."/>
            <person name="Chen C."/>
            <person name="Yan M."/>
            <person name="Daum C."/>
            <person name="Ng V."/>
            <person name="Clum A."/>
            <person name="Steindorff A."/>
            <person name="Ohm R.A."/>
            <person name="Martin F."/>
            <person name="Silar P."/>
            <person name="Natvig D.O."/>
            <person name="Lalanne C."/>
            <person name="Gautier V."/>
            <person name="Ament-Velasquez S.L."/>
            <person name="Kruys A."/>
            <person name="Hutchinson M.I."/>
            <person name="Powell A.J."/>
            <person name="Barry K."/>
            <person name="Miller A.N."/>
            <person name="Grigoriev I.V."/>
            <person name="Debuchy R."/>
            <person name="Gladieux P."/>
            <person name="Hiltunen Thoren M."/>
            <person name="Johannesson H."/>
        </authorList>
    </citation>
    <scope>NUCLEOTIDE SEQUENCE</scope>
    <source>
        <strain evidence="2">CBS 314.62</strain>
    </source>
</reference>
<reference evidence="2" key="2">
    <citation type="submission" date="2023-06" db="EMBL/GenBank/DDBJ databases">
        <authorList>
            <consortium name="Lawrence Berkeley National Laboratory"/>
            <person name="Haridas S."/>
            <person name="Hensen N."/>
            <person name="Bonometti L."/>
            <person name="Westerberg I."/>
            <person name="Brannstrom I.O."/>
            <person name="Guillou S."/>
            <person name="Cros-Aarteil S."/>
            <person name="Calhoun S."/>
            <person name="Kuo A."/>
            <person name="Mondo S."/>
            <person name="Pangilinan J."/>
            <person name="Riley R."/>
            <person name="Labutti K."/>
            <person name="Andreopoulos B."/>
            <person name="Lipzen A."/>
            <person name="Chen C."/>
            <person name="Yanf M."/>
            <person name="Daum C."/>
            <person name="Ng V."/>
            <person name="Clum A."/>
            <person name="Steindorff A."/>
            <person name="Ohm R."/>
            <person name="Martin F."/>
            <person name="Silar P."/>
            <person name="Natvig D."/>
            <person name="Lalanne C."/>
            <person name="Gautier V."/>
            <person name="Ament-Velasquez S.L."/>
            <person name="Kruys A."/>
            <person name="Hutchinson M.I."/>
            <person name="Powell A.J."/>
            <person name="Barry K."/>
            <person name="Miller A.N."/>
            <person name="Grigoriev I.V."/>
            <person name="Debuchy R."/>
            <person name="Gladieux P."/>
            <person name="Thoren M.H."/>
            <person name="Johannesson H."/>
        </authorList>
    </citation>
    <scope>NUCLEOTIDE SEQUENCE</scope>
    <source>
        <strain evidence="2">CBS 314.62</strain>
    </source>
</reference>
<organism evidence="2 3">
    <name type="scientific">Podospora appendiculata</name>
    <dbReference type="NCBI Taxonomy" id="314037"/>
    <lineage>
        <taxon>Eukaryota</taxon>
        <taxon>Fungi</taxon>
        <taxon>Dikarya</taxon>
        <taxon>Ascomycota</taxon>
        <taxon>Pezizomycotina</taxon>
        <taxon>Sordariomycetes</taxon>
        <taxon>Sordariomycetidae</taxon>
        <taxon>Sordariales</taxon>
        <taxon>Podosporaceae</taxon>
        <taxon>Podospora</taxon>
    </lineage>
</organism>
<name>A0AAE0XC44_9PEZI</name>
<evidence type="ECO:0008006" key="4">
    <source>
        <dbReference type="Google" id="ProtNLM"/>
    </source>
</evidence>
<feature type="signal peptide" evidence="1">
    <location>
        <begin position="1"/>
        <end position="24"/>
    </location>
</feature>
<evidence type="ECO:0000313" key="2">
    <source>
        <dbReference type="EMBL" id="KAK3689919.1"/>
    </source>
</evidence>
<evidence type="ECO:0000256" key="1">
    <source>
        <dbReference type="SAM" id="SignalP"/>
    </source>
</evidence>
<sequence>MFRLRPIFLHALAAWASVADAADAATTSVVIVPAFTPLDLPPLPSGYHAPGLPVGPPLAAPTYMVNNDANVHRAAPDKGSMDGPVIDRAGLKSVLDHKHPVQTASPHHDKRQTANCNSWLCSIAHGSVRDPCLLLLYQSQFFTQMTKSQAKK</sequence>
<protein>
    <recommendedName>
        <fullName evidence="4">Secreted protein</fullName>
    </recommendedName>
</protein>
<feature type="chain" id="PRO_5041978461" description="Secreted protein" evidence="1">
    <location>
        <begin position="25"/>
        <end position="152"/>
    </location>
</feature>
<proteinExistence type="predicted"/>
<keyword evidence="1" id="KW-0732">Signal</keyword>
<gene>
    <name evidence="2" type="ORF">B0T22DRAFT_462528</name>
</gene>